<comment type="similarity">
    <text evidence="1">Belongs to the LysR transcriptional regulatory family.</text>
</comment>
<evidence type="ECO:0000313" key="8">
    <source>
        <dbReference type="Proteomes" id="UP000004980"/>
    </source>
</evidence>
<dbReference type="PANTHER" id="PTHR30126:SF4">
    <property type="entry name" value="LYSR FAMILY TRANSCRIPTIONAL REGULATOR"/>
    <property type="match status" value="1"/>
</dbReference>
<evidence type="ECO:0000256" key="3">
    <source>
        <dbReference type="ARBA" id="ARBA00023125"/>
    </source>
</evidence>
<reference evidence="7 8" key="1">
    <citation type="journal article" date="2012" name="J. Bacteriol.">
        <title>Draft Genome Sequence of the Soil Bacterium Burkholderia terrae Strain BS001, Which Interacts with Fungal Surface Structures.</title>
        <authorList>
            <person name="Nazir R."/>
            <person name="Hansen M.A."/>
            <person name="Sorensen S."/>
            <person name="van Elsas J.D."/>
        </authorList>
    </citation>
    <scope>NUCLEOTIDE SEQUENCE [LARGE SCALE GENOMIC DNA]</scope>
    <source>
        <strain evidence="7 8">BS001</strain>
    </source>
</reference>
<dbReference type="InterPro" id="IPR036390">
    <property type="entry name" value="WH_DNA-bd_sf"/>
</dbReference>
<dbReference type="SUPFAM" id="SSF46785">
    <property type="entry name" value="Winged helix' DNA-binding domain"/>
    <property type="match status" value="1"/>
</dbReference>
<keyword evidence="8" id="KW-1185">Reference proteome</keyword>
<dbReference type="Pfam" id="PF03466">
    <property type="entry name" value="LysR_substrate"/>
    <property type="match status" value="1"/>
</dbReference>
<name>A0ABN0FV10_9BURK</name>
<dbReference type="Proteomes" id="UP000004980">
    <property type="component" value="Unassembled WGS sequence"/>
</dbReference>
<protein>
    <submittedName>
        <fullName evidence="7">MarR family transcriptional regulator</fullName>
    </submittedName>
</protein>
<keyword evidence="2" id="KW-0805">Transcription regulation</keyword>
<keyword evidence="3" id="KW-0238">DNA-binding</keyword>
<dbReference type="Pfam" id="PF00126">
    <property type="entry name" value="HTH_1"/>
    <property type="match status" value="1"/>
</dbReference>
<dbReference type="EMBL" id="AKAU01000016">
    <property type="protein sequence ID" value="EIN02667.1"/>
    <property type="molecule type" value="Genomic_DNA"/>
</dbReference>
<evidence type="ECO:0000313" key="7">
    <source>
        <dbReference type="EMBL" id="EIN02667.1"/>
    </source>
</evidence>
<gene>
    <name evidence="7" type="ORF">WQE_02927</name>
</gene>
<comment type="caution">
    <text evidence="7">The sequence shown here is derived from an EMBL/GenBank/DDBJ whole genome shotgun (WGS) entry which is preliminary data.</text>
</comment>
<dbReference type="InterPro" id="IPR005119">
    <property type="entry name" value="LysR_subst-bd"/>
</dbReference>
<dbReference type="PANTHER" id="PTHR30126">
    <property type="entry name" value="HTH-TYPE TRANSCRIPTIONAL REGULATOR"/>
    <property type="match status" value="1"/>
</dbReference>
<dbReference type="InterPro" id="IPR000847">
    <property type="entry name" value="LysR_HTH_N"/>
</dbReference>
<evidence type="ECO:0000256" key="4">
    <source>
        <dbReference type="ARBA" id="ARBA00023163"/>
    </source>
</evidence>
<sequence length="337" mass="37577">MESNMLSEDELALLEAIRETGSLSRAAVRLGKAVSTVSHAARQLETRFDALLFDRRRYRLQLTPAGQVLADEAARLMLDMSRMTQRVRQIASGWEDRLWIVTDEIIEFELLMPVIRSFDALDSGVQLRVTHEVLSGTWEALRDGRADLIVGATNEPPAIPGLHWFELGTIEWVFAVAARHPLSSVEEPLRREQIREHRAVVVADSSRTTAGRVYGVIGGQTSLAVPTMQAKILAQRAGLGVGWLPRQSVASLLKRGELVEKTTVDPREPTVSYVAWRSDREGRALQWWLEQLRQPRLAKRLVHGVDRGTANPLAADEEEGAQTKPALGKARKSMSSR</sequence>
<keyword evidence="4" id="KW-0804">Transcription</keyword>
<proteinExistence type="inferred from homology"/>
<feature type="domain" description="HTH lysR-type" evidence="6">
    <location>
        <begin position="6"/>
        <end position="63"/>
    </location>
</feature>
<feature type="region of interest" description="Disordered" evidence="5">
    <location>
        <begin position="311"/>
        <end position="337"/>
    </location>
</feature>
<evidence type="ECO:0000256" key="5">
    <source>
        <dbReference type="SAM" id="MobiDB-lite"/>
    </source>
</evidence>
<dbReference type="PROSITE" id="PS50931">
    <property type="entry name" value="HTH_LYSR"/>
    <property type="match status" value="1"/>
</dbReference>
<accession>A0ABN0FV10</accession>
<evidence type="ECO:0000259" key="6">
    <source>
        <dbReference type="PROSITE" id="PS50931"/>
    </source>
</evidence>
<dbReference type="Gene3D" id="1.10.10.10">
    <property type="entry name" value="Winged helix-like DNA-binding domain superfamily/Winged helix DNA-binding domain"/>
    <property type="match status" value="1"/>
</dbReference>
<evidence type="ECO:0000256" key="1">
    <source>
        <dbReference type="ARBA" id="ARBA00009437"/>
    </source>
</evidence>
<dbReference type="SUPFAM" id="SSF53850">
    <property type="entry name" value="Periplasmic binding protein-like II"/>
    <property type="match status" value="1"/>
</dbReference>
<dbReference type="InterPro" id="IPR036388">
    <property type="entry name" value="WH-like_DNA-bd_sf"/>
</dbReference>
<organism evidence="7 8">
    <name type="scientific">Paraburkholderia hospita</name>
    <dbReference type="NCBI Taxonomy" id="169430"/>
    <lineage>
        <taxon>Bacteria</taxon>
        <taxon>Pseudomonadati</taxon>
        <taxon>Pseudomonadota</taxon>
        <taxon>Betaproteobacteria</taxon>
        <taxon>Burkholderiales</taxon>
        <taxon>Burkholderiaceae</taxon>
        <taxon>Paraburkholderia</taxon>
    </lineage>
</organism>
<evidence type="ECO:0000256" key="2">
    <source>
        <dbReference type="ARBA" id="ARBA00023015"/>
    </source>
</evidence>
<dbReference type="Gene3D" id="3.40.190.290">
    <property type="match status" value="1"/>
</dbReference>